<dbReference type="EMBL" id="PTRA01000001">
    <property type="protein sequence ID" value="PQA58867.1"/>
    <property type="molecule type" value="Genomic_DNA"/>
</dbReference>
<comment type="caution">
    <text evidence="1">The sequence shown here is derived from an EMBL/GenBank/DDBJ whole genome shotgun (WGS) entry which is preliminary data.</text>
</comment>
<name>A0A2S7IMB7_9BACT</name>
<dbReference type="RefSeq" id="WP_104710036.1">
    <property type="nucleotide sequence ID" value="NZ_PTRA01000001.1"/>
</dbReference>
<gene>
    <name evidence="1" type="ORF">C5O19_04190</name>
</gene>
<keyword evidence="2" id="KW-1185">Reference proteome</keyword>
<dbReference type="OrthoDB" id="981915at2"/>
<accession>A0A2S7IMB7</accession>
<evidence type="ECO:0000313" key="1">
    <source>
        <dbReference type="EMBL" id="PQA58867.1"/>
    </source>
</evidence>
<organism evidence="1 2">
    <name type="scientific">Siphonobacter curvatus</name>
    <dbReference type="NCBI Taxonomy" id="2094562"/>
    <lineage>
        <taxon>Bacteria</taxon>
        <taxon>Pseudomonadati</taxon>
        <taxon>Bacteroidota</taxon>
        <taxon>Cytophagia</taxon>
        <taxon>Cytophagales</taxon>
        <taxon>Cytophagaceae</taxon>
        <taxon>Siphonobacter</taxon>
    </lineage>
</organism>
<proteinExistence type="predicted"/>
<dbReference type="AlphaFoldDB" id="A0A2S7IMB7"/>
<protein>
    <submittedName>
        <fullName evidence="1">Uncharacterized protein</fullName>
    </submittedName>
</protein>
<reference evidence="2" key="1">
    <citation type="submission" date="2018-02" db="EMBL/GenBank/DDBJ databases">
        <title>Genome sequencing of Solimonas sp. HR-BB.</title>
        <authorList>
            <person name="Lee Y."/>
            <person name="Jeon C.O."/>
        </authorList>
    </citation>
    <scope>NUCLEOTIDE SEQUENCE [LARGE SCALE GENOMIC DNA]</scope>
    <source>
        <strain evidence="2">HR-U</strain>
    </source>
</reference>
<dbReference type="Proteomes" id="UP000239590">
    <property type="component" value="Unassembled WGS sequence"/>
</dbReference>
<sequence length="69" mass="7936">MKPSETYLEFIHDVLITVHSGIHELQGRLAFCDPAERDYIEGRIFSYTEFLQTLQTSAREFGLSDEIGL</sequence>
<evidence type="ECO:0000313" key="2">
    <source>
        <dbReference type="Proteomes" id="UP000239590"/>
    </source>
</evidence>